<dbReference type="AlphaFoldDB" id="A0A9N7Z5E1"/>
<proteinExistence type="predicted"/>
<comment type="caution">
    <text evidence="1">The sequence shown here is derived from an EMBL/GenBank/DDBJ whole genome shotgun (WGS) entry which is preliminary data.</text>
</comment>
<reference evidence="1" key="1">
    <citation type="submission" date="2020-03" db="EMBL/GenBank/DDBJ databases">
        <authorList>
            <person name="Weist P."/>
        </authorList>
    </citation>
    <scope>NUCLEOTIDE SEQUENCE</scope>
</reference>
<gene>
    <name evidence="1" type="ORF">PLEPLA_LOCUS43974</name>
</gene>
<accession>A0A9N7Z5E1</accession>
<evidence type="ECO:0000313" key="1">
    <source>
        <dbReference type="EMBL" id="CAB1456193.1"/>
    </source>
</evidence>
<keyword evidence="2" id="KW-1185">Reference proteome</keyword>
<sequence>MRKWVSHPHSYSRAQAAVGEEETGGKVGLVPIPLFGHWITLGTFPYTPGSGLDLTRCCSLKAAFVHCCLYQHITFFGKPGP</sequence>
<organism evidence="1 2">
    <name type="scientific">Pleuronectes platessa</name>
    <name type="common">European plaice</name>
    <dbReference type="NCBI Taxonomy" id="8262"/>
    <lineage>
        <taxon>Eukaryota</taxon>
        <taxon>Metazoa</taxon>
        <taxon>Chordata</taxon>
        <taxon>Craniata</taxon>
        <taxon>Vertebrata</taxon>
        <taxon>Euteleostomi</taxon>
        <taxon>Actinopterygii</taxon>
        <taxon>Neopterygii</taxon>
        <taxon>Teleostei</taxon>
        <taxon>Neoteleostei</taxon>
        <taxon>Acanthomorphata</taxon>
        <taxon>Carangaria</taxon>
        <taxon>Pleuronectiformes</taxon>
        <taxon>Pleuronectoidei</taxon>
        <taxon>Pleuronectidae</taxon>
        <taxon>Pleuronectes</taxon>
    </lineage>
</organism>
<name>A0A9N7Z5E1_PLEPL</name>
<dbReference type="EMBL" id="CADEAL010004291">
    <property type="protein sequence ID" value="CAB1456193.1"/>
    <property type="molecule type" value="Genomic_DNA"/>
</dbReference>
<protein>
    <submittedName>
        <fullName evidence="1">Uncharacterized protein</fullName>
    </submittedName>
</protein>
<evidence type="ECO:0000313" key="2">
    <source>
        <dbReference type="Proteomes" id="UP001153269"/>
    </source>
</evidence>
<dbReference type="Proteomes" id="UP001153269">
    <property type="component" value="Unassembled WGS sequence"/>
</dbReference>